<feature type="region of interest" description="Disordered" evidence="4">
    <location>
        <begin position="323"/>
        <end position="349"/>
    </location>
</feature>
<evidence type="ECO:0000313" key="6">
    <source>
        <dbReference type="Proteomes" id="UP000019335"/>
    </source>
</evidence>
<dbReference type="InterPro" id="IPR002110">
    <property type="entry name" value="Ankyrin_rpt"/>
</dbReference>
<reference evidence="5 6" key="1">
    <citation type="journal article" date="2014" name="Mol. Plant">
        <title>Chromosome Scale Genome Assembly and Transcriptome Profiling of Nannochloropsis gaditana in Nitrogen Depletion.</title>
        <authorList>
            <person name="Corteggiani Carpinelli E."/>
            <person name="Telatin A."/>
            <person name="Vitulo N."/>
            <person name="Forcato C."/>
            <person name="D'Angelo M."/>
            <person name="Schiavon R."/>
            <person name="Vezzi A."/>
            <person name="Giacometti G.M."/>
            <person name="Morosinotto T."/>
            <person name="Valle G."/>
        </authorList>
    </citation>
    <scope>NUCLEOTIDE SEQUENCE [LARGE SCALE GENOMIC DNA]</scope>
    <source>
        <strain evidence="5 6">B-31</strain>
    </source>
</reference>
<dbReference type="InterPro" id="IPR036770">
    <property type="entry name" value="Ankyrin_rpt-contain_sf"/>
</dbReference>
<dbReference type="Gene3D" id="1.25.40.20">
    <property type="entry name" value="Ankyrin repeat-containing domain"/>
    <property type="match status" value="2"/>
</dbReference>
<accession>W7U8X9</accession>
<organism evidence="5 6">
    <name type="scientific">Nannochloropsis gaditana</name>
    <dbReference type="NCBI Taxonomy" id="72520"/>
    <lineage>
        <taxon>Eukaryota</taxon>
        <taxon>Sar</taxon>
        <taxon>Stramenopiles</taxon>
        <taxon>Ochrophyta</taxon>
        <taxon>Eustigmatophyceae</taxon>
        <taxon>Eustigmatales</taxon>
        <taxon>Monodopsidaceae</taxon>
        <taxon>Nannochloropsis</taxon>
    </lineage>
</organism>
<dbReference type="AlphaFoldDB" id="W7U8X9"/>
<dbReference type="OrthoDB" id="188462at2759"/>
<dbReference type="PROSITE" id="PS50088">
    <property type="entry name" value="ANK_REPEAT"/>
    <property type="match status" value="3"/>
</dbReference>
<evidence type="ECO:0000256" key="3">
    <source>
        <dbReference type="PROSITE-ProRule" id="PRU00023"/>
    </source>
</evidence>
<dbReference type="SMART" id="SM00248">
    <property type="entry name" value="ANK"/>
    <property type="match status" value="5"/>
</dbReference>
<gene>
    <name evidence="5" type="ORF">Naga_100042g5</name>
</gene>
<dbReference type="SUPFAM" id="SSF48403">
    <property type="entry name" value="Ankyrin repeat"/>
    <property type="match status" value="1"/>
</dbReference>
<dbReference type="PROSITE" id="PS50297">
    <property type="entry name" value="ANK_REP_REGION"/>
    <property type="match status" value="3"/>
</dbReference>
<protein>
    <submittedName>
        <fullName evidence="5">Ankyrin unc44</fullName>
    </submittedName>
</protein>
<proteinExistence type="predicted"/>
<comment type="caution">
    <text evidence="5">The sequence shown here is derived from an EMBL/GenBank/DDBJ whole genome shotgun (WGS) entry which is preliminary data.</text>
</comment>
<sequence length="487" mass="52228">MDEHSVGALFSAAKQGRVEELASLLDEHPELVHARSDPAHHHTLLILAAWHGRTSVAALLLDRGADPNAVNLEGRTPLWFSCCGGHVETAALLLSRGAKPSVRKEGGSTSLMAAAWTGHLPVARLILDHAARGSEGDGVPVAPHDEVRRLLDEQNKDGCSGLWFAAGHGRASMVRLLLSRGADFLQADCDGYTALHVARLRGYDDCALLLEETERAYWLYQARRLFDDTATLASLPRAGTRACFQRRRQQLTPNYLRIRAELGEKFPSPRVLNQEVKGELGSEHREEAHGYRCPSPFSPAEELSEAGLEGASCDCKYLDGRRSSARKRMREDPHAAVSRDNAVSPPCPSSTNPCFVAAASSSSFSSSSSSVSSAGEEDQEAFARGGGMDPGRAGTRTRGSKRKRSNCHPFALAHSSTSSSDTSCMEAAGAATPTATKSIPTSLAEAAAKAAAAEERQEVLQYVVQDLKSELFVELVGFITAAAPQHP</sequence>
<dbReference type="PANTHER" id="PTHR24171">
    <property type="entry name" value="ANKYRIN REPEAT DOMAIN-CONTAINING PROTEIN 39-RELATED"/>
    <property type="match status" value="1"/>
</dbReference>
<evidence type="ECO:0000313" key="5">
    <source>
        <dbReference type="EMBL" id="EWM29414.1"/>
    </source>
</evidence>
<keyword evidence="6" id="KW-1185">Reference proteome</keyword>
<feature type="repeat" description="ANK" evidence="3">
    <location>
        <begin position="157"/>
        <end position="189"/>
    </location>
</feature>
<keyword evidence="2 3" id="KW-0040">ANK repeat</keyword>
<feature type="repeat" description="ANK" evidence="3">
    <location>
        <begin position="73"/>
        <end position="105"/>
    </location>
</feature>
<evidence type="ECO:0000256" key="2">
    <source>
        <dbReference type="ARBA" id="ARBA00023043"/>
    </source>
</evidence>
<evidence type="ECO:0000256" key="1">
    <source>
        <dbReference type="ARBA" id="ARBA00022737"/>
    </source>
</evidence>
<dbReference type="Proteomes" id="UP000019335">
    <property type="component" value="Chromosome 3"/>
</dbReference>
<feature type="region of interest" description="Disordered" evidence="4">
    <location>
        <begin position="366"/>
        <end position="405"/>
    </location>
</feature>
<dbReference type="Pfam" id="PF12796">
    <property type="entry name" value="Ank_2"/>
    <property type="match status" value="2"/>
</dbReference>
<evidence type="ECO:0000256" key="4">
    <source>
        <dbReference type="SAM" id="MobiDB-lite"/>
    </source>
</evidence>
<dbReference type="EMBL" id="AZIL01000168">
    <property type="protein sequence ID" value="EWM29414.1"/>
    <property type="molecule type" value="Genomic_DNA"/>
</dbReference>
<name>W7U8X9_9STRA</name>
<feature type="repeat" description="ANK" evidence="3">
    <location>
        <begin position="40"/>
        <end position="72"/>
    </location>
</feature>
<dbReference type="PANTHER" id="PTHR24171:SF9">
    <property type="entry name" value="ANKYRIN REPEAT DOMAIN-CONTAINING PROTEIN 39"/>
    <property type="match status" value="1"/>
</dbReference>
<keyword evidence="1" id="KW-0677">Repeat</keyword>